<keyword evidence="6" id="KW-1185">Reference proteome</keyword>
<dbReference type="Proteomes" id="UP000462014">
    <property type="component" value="Unassembled WGS sequence"/>
</dbReference>
<dbReference type="EMBL" id="WPIK01000011">
    <property type="protein sequence ID" value="MVN22510.1"/>
    <property type="molecule type" value="Genomic_DNA"/>
</dbReference>
<feature type="chain" id="PRO_5029673601" description="Tetratricopeptide repeat protein" evidence="4">
    <location>
        <begin position="23"/>
        <end position="372"/>
    </location>
</feature>
<gene>
    <name evidence="5" type="ORF">GO621_13305</name>
</gene>
<feature type="repeat" description="TPR" evidence="3">
    <location>
        <begin position="128"/>
        <end position="161"/>
    </location>
</feature>
<feature type="signal peptide" evidence="4">
    <location>
        <begin position="1"/>
        <end position="22"/>
    </location>
</feature>
<dbReference type="GO" id="GO:0035269">
    <property type="term" value="P:protein O-linked glycosylation via mannose"/>
    <property type="evidence" value="ECO:0007669"/>
    <property type="project" value="TreeGrafter"/>
</dbReference>
<protein>
    <recommendedName>
        <fullName evidence="7">Tetratricopeptide repeat protein</fullName>
    </recommendedName>
</protein>
<dbReference type="InterPro" id="IPR011990">
    <property type="entry name" value="TPR-like_helical_dom_sf"/>
</dbReference>
<dbReference type="PANTHER" id="PTHR44227">
    <property type="match status" value="1"/>
</dbReference>
<evidence type="ECO:0000256" key="4">
    <source>
        <dbReference type="SAM" id="SignalP"/>
    </source>
</evidence>
<dbReference type="Gene3D" id="1.25.40.10">
    <property type="entry name" value="Tetratricopeptide repeat domain"/>
    <property type="match status" value="3"/>
</dbReference>
<accession>A0A7K1SZN6</accession>
<dbReference type="SMART" id="SM00028">
    <property type="entry name" value="TPR"/>
    <property type="match status" value="4"/>
</dbReference>
<dbReference type="AlphaFoldDB" id="A0A7K1SZN6"/>
<keyword evidence="2 3" id="KW-0802">TPR repeat</keyword>
<dbReference type="SUPFAM" id="SSF48452">
    <property type="entry name" value="TPR-like"/>
    <property type="match status" value="1"/>
</dbReference>
<dbReference type="GO" id="GO:0000030">
    <property type="term" value="F:mannosyltransferase activity"/>
    <property type="evidence" value="ECO:0007669"/>
    <property type="project" value="TreeGrafter"/>
</dbReference>
<evidence type="ECO:0000313" key="6">
    <source>
        <dbReference type="Proteomes" id="UP000462014"/>
    </source>
</evidence>
<dbReference type="InterPro" id="IPR052346">
    <property type="entry name" value="O-mannosyl-transferase_TMTC"/>
</dbReference>
<keyword evidence="1" id="KW-0677">Repeat</keyword>
<evidence type="ECO:0000256" key="1">
    <source>
        <dbReference type="ARBA" id="ARBA00022737"/>
    </source>
</evidence>
<comment type="caution">
    <text evidence="5">The sequence shown here is derived from an EMBL/GenBank/DDBJ whole genome shotgun (WGS) entry which is preliminary data.</text>
</comment>
<dbReference type="GO" id="GO:0030968">
    <property type="term" value="P:endoplasmic reticulum unfolded protein response"/>
    <property type="evidence" value="ECO:0007669"/>
    <property type="project" value="TreeGrafter"/>
</dbReference>
<dbReference type="Pfam" id="PF13181">
    <property type="entry name" value="TPR_8"/>
    <property type="match status" value="1"/>
</dbReference>
<dbReference type="RefSeq" id="WP_157567827.1">
    <property type="nucleotide sequence ID" value="NZ_WPIK01000011.1"/>
</dbReference>
<proteinExistence type="predicted"/>
<evidence type="ECO:0000313" key="5">
    <source>
        <dbReference type="EMBL" id="MVN22510.1"/>
    </source>
</evidence>
<keyword evidence="4" id="KW-0732">Signal</keyword>
<sequence>MLKMARKLLLSILFLVKATSFAFSQSEELKDVFNNLAFYDQKHDLKYLGEAKKAIDKTIQTRADSAKMYKSVYKAVVYSTIAYADSLNTLKMPDNFLSTTNIYADTLFKKKKVYNYSPEITYIKRNLANAYIRRGFNDLQRNNYRSAVDNFEKAQAIFPTAEHLEVYMAYAVNRMGELNKAAAYYDNLLQNGKAGAEVVLTAEKIYKILGDTTKALNAIKTARAIYPDNKKLLFEEANIYNNKKDYVALRGLIEGLVKAEPENYDINFLAAVCYDHLNQTNKAEIFYKKAIQLNRKSYDPFFNLGVLYMKRGAAEPAKSAEDFDLARNYLEKANEMNPNDPQFLQTLKLLYDKTGNLAQANRISTQLNQIIN</sequence>
<evidence type="ECO:0000256" key="2">
    <source>
        <dbReference type="ARBA" id="ARBA00022803"/>
    </source>
</evidence>
<evidence type="ECO:0000256" key="3">
    <source>
        <dbReference type="PROSITE-ProRule" id="PRU00339"/>
    </source>
</evidence>
<reference evidence="5 6" key="1">
    <citation type="submission" date="2019-12" db="EMBL/GenBank/DDBJ databases">
        <title>Mucilaginibacter sp. HMF7410 genome sequencing and assembly.</title>
        <authorList>
            <person name="Kang H."/>
            <person name="Cha I."/>
            <person name="Kim H."/>
            <person name="Joh K."/>
        </authorList>
    </citation>
    <scope>NUCLEOTIDE SEQUENCE [LARGE SCALE GENOMIC DNA]</scope>
    <source>
        <strain evidence="5 6">HMF7410</strain>
    </source>
</reference>
<evidence type="ECO:0008006" key="7">
    <source>
        <dbReference type="Google" id="ProtNLM"/>
    </source>
</evidence>
<dbReference type="PANTHER" id="PTHR44227:SF3">
    <property type="entry name" value="PROTEIN O-MANNOSYL-TRANSFERASE TMTC4"/>
    <property type="match status" value="1"/>
</dbReference>
<name>A0A7K1SZN6_9SPHI</name>
<organism evidence="5 6">
    <name type="scientific">Mucilaginibacter arboris</name>
    <dbReference type="NCBI Taxonomy" id="2682090"/>
    <lineage>
        <taxon>Bacteria</taxon>
        <taxon>Pseudomonadati</taxon>
        <taxon>Bacteroidota</taxon>
        <taxon>Sphingobacteriia</taxon>
        <taxon>Sphingobacteriales</taxon>
        <taxon>Sphingobacteriaceae</taxon>
        <taxon>Mucilaginibacter</taxon>
    </lineage>
</organism>
<dbReference type="InterPro" id="IPR019734">
    <property type="entry name" value="TPR_rpt"/>
</dbReference>
<dbReference type="PROSITE" id="PS50005">
    <property type="entry name" value="TPR"/>
    <property type="match status" value="1"/>
</dbReference>